<protein>
    <submittedName>
        <fullName evidence="2">28 kDa Metastriate family member</fullName>
    </submittedName>
</protein>
<organism evidence="2">
    <name type="scientific">Rhipicephalus zambeziensis</name>
    <dbReference type="NCBI Taxonomy" id="60191"/>
    <lineage>
        <taxon>Eukaryota</taxon>
        <taxon>Metazoa</taxon>
        <taxon>Ecdysozoa</taxon>
        <taxon>Arthropoda</taxon>
        <taxon>Chelicerata</taxon>
        <taxon>Arachnida</taxon>
        <taxon>Acari</taxon>
        <taxon>Parasitiformes</taxon>
        <taxon>Ixodida</taxon>
        <taxon>Ixodoidea</taxon>
        <taxon>Ixodidae</taxon>
        <taxon>Rhipicephalinae</taxon>
        <taxon>Rhipicephalus</taxon>
        <taxon>Rhipicephalus</taxon>
    </lineage>
</organism>
<accession>A0A224Y3C7</accession>
<proteinExistence type="predicted"/>
<keyword evidence="1" id="KW-0732">Signal</keyword>
<dbReference type="EMBL" id="GFPF01000099">
    <property type="protein sequence ID" value="MAA11245.1"/>
    <property type="molecule type" value="Transcribed_RNA"/>
</dbReference>
<reference evidence="2" key="1">
    <citation type="journal article" date="2017" name="Parasit. Vectors">
        <title>Sialotranscriptomics of Rhipicephalus zambeziensis reveals intricate expression profiles of secretory proteins and suggests tight temporal transcriptional regulation during blood-feeding.</title>
        <authorList>
            <person name="de Castro M.H."/>
            <person name="de Klerk D."/>
            <person name="Pienaar R."/>
            <person name="Rees D.J.G."/>
            <person name="Mans B.J."/>
        </authorList>
    </citation>
    <scope>NUCLEOTIDE SEQUENCE</scope>
    <source>
        <tissue evidence="2">Salivary glands</tissue>
    </source>
</reference>
<dbReference type="AlphaFoldDB" id="A0A224Y3C7"/>
<sequence length="245" mass="27551">MRILSLVAFCILAISGLGAENTVKLPVYRPNGTIGEKVTLQVVAMYDSNFTVSGKEPDESEVQPQQAERDPFEAYLKTLFEQVQIFLHNHSIMINITVISVYKMDNLTSYTYDPHIINVNKTMDNIIKFGESQKKSVDTVFFLFTWPSNVSNPRRLFEEIKEETTHRLGVSEAATRGTFCSSSTSAALIRHKYLSHDIWSTEKAAMTIFGAQHFLALRSQDYTLMNQTFSRCPKHSGDGGSFAGC</sequence>
<feature type="chain" id="PRO_5012556152" evidence="1">
    <location>
        <begin position="20"/>
        <end position="245"/>
    </location>
</feature>
<evidence type="ECO:0000313" key="2">
    <source>
        <dbReference type="EMBL" id="MAA11245.1"/>
    </source>
</evidence>
<name>A0A224Y3C7_9ACAR</name>
<feature type="signal peptide" evidence="1">
    <location>
        <begin position="1"/>
        <end position="19"/>
    </location>
</feature>
<evidence type="ECO:0000256" key="1">
    <source>
        <dbReference type="SAM" id="SignalP"/>
    </source>
</evidence>